<dbReference type="EMBL" id="CCKJ01000042">
    <property type="protein sequence ID" value="CDT85921.1"/>
    <property type="molecule type" value="Genomic_DNA"/>
</dbReference>
<dbReference type="Proteomes" id="UP000041625">
    <property type="component" value="Unassembled WGS sequence"/>
</dbReference>
<accession>A0A0T7E873</accession>
<organism evidence="1 2">
    <name type="scientific">Vibrio coralliirubri</name>
    <dbReference type="NCBI Taxonomy" id="1516159"/>
    <lineage>
        <taxon>Bacteria</taxon>
        <taxon>Pseudomonadati</taxon>
        <taxon>Pseudomonadota</taxon>
        <taxon>Gammaproteobacteria</taxon>
        <taxon>Vibrionales</taxon>
        <taxon>Vibrionaceae</taxon>
        <taxon>Vibrio</taxon>
    </lineage>
</organism>
<evidence type="ECO:0000313" key="1">
    <source>
        <dbReference type="EMBL" id="CDT85921.1"/>
    </source>
</evidence>
<sequence length="53" mass="6260">MSFLIEQLTIILQLSKAQLQLFVKLMLNFEGLQSNFVHNNIIRLFNDHNAQWS</sequence>
<evidence type="ECO:0000313" key="2">
    <source>
        <dbReference type="Proteomes" id="UP000041625"/>
    </source>
</evidence>
<gene>
    <name evidence="1" type="ORF">VCR31J2_1360351</name>
</gene>
<proteinExistence type="predicted"/>
<dbReference type="AlphaFoldDB" id="A0A0T7E873"/>
<accession>A0A0T7CYQ6</accession>
<comment type="caution">
    <text evidence="1">The sequence shown here is derived from an EMBL/GenBank/DDBJ whole genome shotgun (WGS) entry which is preliminary data.</text>
</comment>
<keyword evidence="2" id="KW-1185">Reference proteome</keyword>
<protein>
    <submittedName>
        <fullName evidence="1">Uncharacterized protein</fullName>
    </submittedName>
</protein>
<name>A0A0T7E873_9VIBR</name>
<reference evidence="1 2" key="1">
    <citation type="submission" date="2014-06" db="EMBL/GenBank/DDBJ databases">
        <authorList>
            <person name="Le Roux F."/>
        </authorList>
    </citation>
    <scope>NUCLEOTIDE SEQUENCE [LARGE SCALE GENOMIC DNA]</scope>
    <source>
        <strain evidence="1 2">J2-31</strain>
    </source>
</reference>